<reference evidence="11 12" key="1">
    <citation type="journal article" date="2018" name="Sci. Rep.">
        <title>Genomic signatures of local adaptation to the degree of environmental predictability in rotifers.</title>
        <authorList>
            <person name="Franch-Gras L."/>
            <person name="Hahn C."/>
            <person name="Garcia-Roger E.M."/>
            <person name="Carmona M.J."/>
            <person name="Serra M."/>
            <person name="Gomez A."/>
        </authorList>
    </citation>
    <scope>NUCLEOTIDE SEQUENCE [LARGE SCALE GENOMIC DNA]</scope>
    <source>
        <strain evidence="11">HYR1</strain>
    </source>
</reference>
<evidence type="ECO:0000256" key="7">
    <source>
        <dbReference type="ARBA" id="ARBA00023170"/>
    </source>
</evidence>
<keyword evidence="3 9" id="KW-0812">Transmembrane</keyword>
<feature type="transmembrane region" description="Helical" evidence="9">
    <location>
        <begin position="144"/>
        <end position="164"/>
    </location>
</feature>
<comment type="subcellular location">
    <subcellularLocation>
        <location evidence="1">Cell membrane</location>
        <topology evidence="1">Multi-pass membrane protein</topology>
    </subcellularLocation>
</comment>
<dbReference type="PANTHER" id="PTHR24230">
    <property type="entry name" value="G-PROTEIN COUPLED RECEPTOR"/>
    <property type="match status" value="1"/>
</dbReference>
<dbReference type="SUPFAM" id="SSF81321">
    <property type="entry name" value="Family A G protein-coupled receptor-like"/>
    <property type="match status" value="1"/>
</dbReference>
<feature type="transmembrane region" description="Helical" evidence="9">
    <location>
        <begin position="339"/>
        <end position="360"/>
    </location>
</feature>
<evidence type="ECO:0000256" key="6">
    <source>
        <dbReference type="ARBA" id="ARBA00023136"/>
    </source>
</evidence>
<keyword evidence="6 9" id="KW-0472">Membrane</keyword>
<evidence type="ECO:0000256" key="1">
    <source>
        <dbReference type="ARBA" id="ARBA00004651"/>
    </source>
</evidence>
<evidence type="ECO:0000256" key="4">
    <source>
        <dbReference type="ARBA" id="ARBA00022989"/>
    </source>
</evidence>
<accession>A0A3M7QTC2</accession>
<evidence type="ECO:0000313" key="11">
    <source>
        <dbReference type="EMBL" id="RNA14533.1"/>
    </source>
</evidence>
<keyword evidence="2" id="KW-1003">Cell membrane</keyword>
<dbReference type="Pfam" id="PF00001">
    <property type="entry name" value="7tm_1"/>
    <property type="match status" value="1"/>
</dbReference>
<feature type="domain" description="G-protein coupled receptors family 1 profile" evidence="10">
    <location>
        <begin position="27"/>
        <end position="358"/>
    </location>
</feature>
<evidence type="ECO:0000256" key="5">
    <source>
        <dbReference type="ARBA" id="ARBA00023040"/>
    </source>
</evidence>
<dbReference type="GO" id="GO:0008528">
    <property type="term" value="F:G protein-coupled peptide receptor activity"/>
    <property type="evidence" value="ECO:0007669"/>
    <property type="project" value="TreeGrafter"/>
</dbReference>
<dbReference type="Proteomes" id="UP000276133">
    <property type="component" value="Unassembled WGS sequence"/>
</dbReference>
<keyword evidence="8" id="KW-0807">Transducer</keyword>
<evidence type="ECO:0000256" key="3">
    <source>
        <dbReference type="ARBA" id="ARBA00022692"/>
    </source>
</evidence>
<keyword evidence="7" id="KW-0675">Receptor</keyword>
<evidence type="ECO:0000256" key="8">
    <source>
        <dbReference type="ARBA" id="ARBA00023224"/>
    </source>
</evidence>
<feature type="transmembrane region" description="Helical" evidence="9">
    <location>
        <begin position="86"/>
        <end position="107"/>
    </location>
</feature>
<evidence type="ECO:0000259" key="10">
    <source>
        <dbReference type="PROSITE" id="PS50262"/>
    </source>
</evidence>
<evidence type="ECO:0000313" key="12">
    <source>
        <dbReference type="Proteomes" id="UP000276133"/>
    </source>
</evidence>
<sequence length="405" mass="48000">MTEETVGKSNIFLTIVSALILITSFIFNFSFLVTLLKLRRLNRLDKSNFLLTHLIFADFLCSFFILVPSGYAVYNSNSLGFDGCRVQTFFTTLFLGLTFHGLMVLTVERFIKFKFPIWHINNFTKRLEFDKNEKLLTKSSGHKVFFIIGLIWLLDIFVAFIPFFENYNDIQYFGTQTQCDYIYEKFQWWLWLFFWFSLTIPFFVGIVFSILTLRQISINDRKININRDSKSMENKNADKGMVERIIEGLDITRQPANVVYYKHLVELTEEENERNDFHVRNQLLAQFKYNSEKGKAKSVFIILIISYCLIFPTFVIHFYRTYNTRNENYDDENVVQRPVYTSFVWISFLTLIVKSLVCLLQNEFFRNSFNQAANIRGFKGFFDYEKEFESVIKRIEMISSGKPKP</sequence>
<dbReference type="InterPro" id="IPR017452">
    <property type="entry name" value="GPCR_Rhodpsn_7TM"/>
</dbReference>
<dbReference type="GO" id="GO:0005886">
    <property type="term" value="C:plasma membrane"/>
    <property type="evidence" value="ECO:0007669"/>
    <property type="project" value="UniProtKB-SubCell"/>
</dbReference>
<feature type="transmembrane region" description="Helical" evidence="9">
    <location>
        <begin position="188"/>
        <end position="213"/>
    </location>
</feature>
<proteinExistence type="predicted"/>
<organism evidence="11 12">
    <name type="scientific">Brachionus plicatilis</name>
    <name type="common">Marine rotifer</name>
    <name type="synonym">Brachionus muelleri</name>
    <dbReference type="NCBI Taxonomy" id="10195"/>
    <lineage>
        <taxon>Eukaryota</taxon>
        <taxon>Metazoa</taxon>
        <taxon>Spiralia</taxon>
        <taxon>Gnathifera</taxon>
        <taxon>Rotifera</taxon>
        <taxon>Eurotatoria</taxon>
        <taxon>Monogononta</taxon>
        <taxon>Pseudotrocha</taxon>
        <taxon>Ploima</taxon>
        <taxon>Brachionidae</taxon>
        <taxon>Brachionus</taxon>
    </lineage>
</organism>
<keyword evidence="4 9" id="KW-1133">Transmembrane helix</keyword>
<keyword evidence="5" id="KW-0297">G-protein coupled receptor</keyword>
<dbReference type="OrthoDB" id="10394153at2759"/>
<dbReference type="GO" id="GO:0007218">
    <property type="term" value="P:neuropeptide signaling pathway"/>
    <property type="evidence" value="ECO:0007669"/>
    <property type="project" value="TreeGrafter"/>
</dbReference>
<dbReference type="InterPro" id="IPR000276">
    <property type="entry name" value="GPCR_Rhodpsn"/>
</dbReference>
<feature type="transmembrane region" description="Helical" evidence="9">
    <location>
        <begin position="12"/>
        <end position="36"/>
    </location>
</feature>
<evidence type="ECO:0000256" key="9">
    <source>
        <dbReference type="SAM" id="Phobius"/>
    </source>
</evidence>
<evidence type="ECO:0000256" key="2">
    <source>
        <dbReference type="ARBA" id="ARBA00022475"/>
    </source>
</evidence>
<comment type="caution">
    <text evidence="11">The sequence shown here is derived from an EMBL/GenBank/DDBJ whole genome shotgun (WGS) entry which is preliminary data.</text>
</comment>
<gene>
    <name evidence="11" type="ORF">BpHYR1_003723</name>
</gene>
<dbReference type="Gene3D" id="1.20.1070.10">
    <property type="entry name" value="Rhodopsin 7-helix transmembrane proteins"/>
    <property type="match status" value="1"/>
</dbReference>
<dbReference type="CDD" id="cd00637">
    <property type="entry name" value="7tm_classA_rhodopsin-like"/>
    <property type="match status" value="1"/>
</dbReference>
<dbReference type="PROSITE" id="PS50262">
    <property type="entry name" value="G_PROTEIN_RECEP_F1_2"/>
    <property type="match status" value="1"/>
</dbReference>
<feature type="transmembrane region" description="Helical" evidence="9">
    <location>
        <begin position="48"/>
        <end position="74"/>
    </location>
</feature>
<dbReference type="AlphaFoldDB" id="A0A3M7QTC2"/>
<dbReference type="EMBL" id="REGN01005162">
    <property type="protein sequence ID" value="RNA14533.1"/>
    <property type="molecule type" value="Genomic_DNA"/>
</dbReference>
<feature type="transmembrane region" description="Helical" evidence="9">
    <location>
        <begin position="298"/>
        <end position="319"/>
    </location>
</feature>
<protein>
    <recommendedName>
        <fullName evidence="10">G-protein coupled receptors family 1 profile domain-containing protein</fullName>
    </recommendedName>
</protein>
<name>A0A3M7QTC2_BRAPC</name>
<keyword evidence="12" id="KW-1185">Reference proteome</keyword>